<evidence type="ECO:0000259" key="3">
    <source>
        <dbReference type="SMART" id="SM01379"/>
    </source>
</evidence>
<dbReference type="Ensembl" id="ENSFCTT00005009239.1">
    <property type="protein sequence ID" value="ENSFCTP00005005586.1"/>
    <property type="gene ID" value="ENSFCTG00005003478.1"/>
</dbReference>
<name>A0ABI7W5J1_FELCA</name>
<evidence type="ECO:0000313" key="5">
    <source>
        <dbReference type="Proteomes" id="UP000823872"/>
    </source>
</evidence>
<sequence length="111" mass="12056">MSARVRSRSRGKGDGIKSSKQEEPVVPGEKTSQQKELPTENPDIETGQEKEGAPVAQEPELESETQGMGLEKTGAEHVDCPEVERKTPPNPAPAKIPEACDEQSYVQKKTS</sequence>
<keyword evidence="5" id="KW-1185">Reference proteome</keyword>
<comment type="similarity">
    <text evidence="1">Belongs to the GAGE family.</text>
</comment>
<dbReference type="Pfam" id="PF05831">
    <property type="entry name" value="GAGE"/>
    <property type="match status" value="1"/>
</dbReference>
<feature type="compositionally biased region" description="Basic and acidic residues" evidence="2">
    <location>
        <begin position="11"/>
        <end position="23"/>
    </location>
</feature>
<feature type="region of interest" description="Disordered" evidence="2">
    <location>
        <begin position="1"/>
        <end position="111"/>
    </location>
</feature>
<dbReference type="InterPro" id="IPR008625">
    <property type="entry name" value="GAGE_fam"/>
</dbReference>
<dbReference type="Proteomes" id="UP000823872">
    <property type="component" value="Chromosome X"/>
</dbReference>
<evidence type="ECO:0000313" key="4">
    <source>
        <dbReference type="Ensembl" id="ENSFCTP00005005586.1"/>
    </source>
</evidence>
<dbReference type="PANTHER" id="PTHR14047">
    <property type="entry name" value="P ANTIGEN FAMILY MEMBER 5-RELATED"/>
    <property type="match status" value="1"/>
</dbReference>
<evidence type="ECO:0000256" key="1">
    <source>
        <dbReference type="ARBA" id="ARBA00007043"/>
    </source>
</evidence>
<feature type="compositionally biased region" description="Basic and acidic residues" evidence="2">
    <location>
        <begin position="73"/>
        <end position="87"/>
    </location>
</feature>
<evidence type="ECO:0000256" key="2">
    <source>
        <dbReference type="SAM" id="MobiDB-lite"/>
    </source>
</evidence>
<dbReference type="InterPro" id="IPR031320">
    <property type="entry name" value="GAGE"/>
</dbReference>
<feature type="domain" description="GAGE" evidence="3">
    <location>
        <begin position="1"/>
        <end position="106"/>
    </location>
</feature>
<dbReference type="PANTHER" id="PTHR14047:SF11">
    <property type="entry name" value="P ANTIGEN FAMILY MEMBER 4"/>
    <property type="match status" value="1"/>
</dbReference>
<dbReference type="GeneTree" id="ENSGT00940000153097"/>
<gene>
    <name evidence="4" type="primary">PAGE4</name>
</gene>
<reference evidence="4" key="2">
    <citation type="submission" date="2025-08" db="UniProtKB">
        <authorList>
            <consortium name="Ensembl"/>
        </authorList>
    </citation>
    <scope>IDENTIFICATION</scope>
    <source>
        <strain evidence="4">breed Abyssinian</strain>
    </source>
</reference>
<reference evidence="4" key="3">
    <citation type="submission" date="2025-09" db="UniProtKB">
        <authorList>
            <consortium name="Ensembl"/>
        </authorList>
    </citation>
    <scope>IDENTIFICATION</scope>
    <source>
        <strain evidence="4">breed Abyssinian</strain>
    </source>
</reference>
<reference evidence="4 5" key="1">
    <citation type="submission" date="2021-02" db="EMBL/GenBank/DDBJ databases">
        <title>Safari Cat Assemblies.</title>
        <authorList>
            <person name="Bredemeyer K.R."/>
            <person name="Murphy W.J."/>
        </authorList>
    </citation>
    <scope>NUCLEOTIDE SEQUENCE [LARGE SCALE GENOMIC DNA]</scope>
</reference>
<organism evidence="4 5">
    <name type="scientific">Felis catus</name>
    <name type="common">Cat</name>
    <name type="synonym">Felis silvestris catus</name>
    <dbReference type="NCBI Taxonomy" id="9685"/>
    <lineage>
        <taxon>Eukaryota</taxon>
        <taxon>Metazoa</taxon>
        <taxon>Chordata</taxon>
        <taxon>Craniata</taxon>
        <taxon>Vertebrata</taxon>
        <taxon>Euteleostomi</taxon>
        <taxon>Mammalia</taxon>
        <taxon>Eutheria</taxon>
        <taxon>Laurasiatheria</taxon>
        <taxon>Carnivora</taxon>
        <taxon>Feliformia</taxon>
        <taxon>Felidae</taxon>
        <taxon>Felinae</taxon>
        <taxon>Felis</taxon>
    </lineage>
</organism>
<protein>
    <recommendedName>
        <fullName evidence="3">GAGE domain-containing protein</fullName>
    </recommendedName>
</protein>
<proteinExistence type="inferred from homology"/>
<accession>A0ABI7W5J1</accession>
<dbReference type="SMART" id="SM01379">
    <property type="entry name" value="GAGE"/>
    <property type="match status" value="1"/>
</dbReference>
<feature type="compositionally biased region" description="Basic residues" evidence="2">
    <location>
        <begin position="1"/>
        <end position="10"/>
    </location>
</feature>